<comment type="subcellular location">
    <subcellularLocation>
        <location evidence="1">Mitochondrion membrane</location>
    </subcellularLocation>
</comment>
<dbReference type="EMBL" id="BTCM01000006">
    <property type="protein sequence ID" value="GMK58929.1"/>
    <property type="molecule type" value="Genomic_DNA"/>
</dbReference>
<evidence type="ECO:0000259" key="8">
    <source>
        <dbReference type="PROSITE" id="PS51503"/>
    </source>
</evidence>
<sequence>MSSSVSIDSNEEGGMTYFQHGWQKCKEQPMVPVGVAATTFALLGATASLRSGNRKQFQHFLRLRVAAQGITVVAMVVGAYMISNKAEETRKSRERALNGQLPPDAGARAEEPVVVTAIKERRPEDTDAAYDHLYPTRQKTKVSDFTRRLRAAEEQHAADVEMSHTEQMARAREDSAAVAAAAERMELAKK</sequence>
<dbReference type="PANTHER" id="PTHR12297:SF3">
    <property type="entry name" value="HIG1 DOMAIN FAMILY MEMBER 1A"/>
    <property type="match status" value="1"/>
</dbReference>
<evidence type="ECO:0000313" key="10">
    <source>
        <dbReference type="Proteomes" id="UP001222932"/>
    </source>
</evidence>
<keyword evidence="4" id="KW-0496">Mitochondrion</keyword>
<dbReference type="AlphaFoldDB" id="A0AAD3YEE3"/>
<feature type="transmembrane region" description="Helical" evidence="7">
    <location>
        <begin position="30"/>
        <end position="49"/>
    </location>
</feature>
<dbReference type="Gene3D" id="6.10.140.1320">
    <property type="match status" value="1"/>
</dbReference>
<evidence type="ECO:0000256" key="4">
    <source>
        <dbReference type="ARBA" id="ARBA00023128"/>
    </source>
</evidence>
<protein>
    <recommendedName>
        <fullName evidence="8">HIG1 domain-containing protein</fullName>
    </recommendedName>
</protein>
<gene>
    <name evidence="9" type="primary">RCF1</name>
    <name evidence="9" type="ORF">CspeluHIS016_0603710</name>
</gene>
<dbReference type="PROSITE" id="PS51503">
    <property type="entry name" value="HIG1"/>
    <property type="match status" value="1"/>
</dbReference>
<feature type="region of interest" description="Disordered" evidence="6">
    <location>
        <begin position="149"/>
        <end position="173"/>
    </location>
</feature>
<reference evidence="9" key="1">
    <citation type="journal article" date="2023" name="BMC Genomics">
        <title>Chromosome-level genome assemblies of Cutaneotrichosporon spp. (Trichosporonales, Basidiomycota) reveal imbalanced evolution between nucleotide sequences and chromosome synteny.</title>
        <authorList>
            <person name="Kobayashi Y."/>
            <person name="Kayamori A."/>
            <person name="Aoki K."/>
            <person name="Shiwa Y."/>
            <person name="Matsutani M."/>
            <person name="Fujita N."/>
            <person name="Sugita T."/>
            <person name="Iwasaki W."/>
            <person name="Tanaka N."/>
            <person name="Takashima M."/>
        </authorList>
    </citation>
    <scope>NUCLEOTIDE SEQUENCE</scope>
    <source>
        <strain evidence="9">HIS016</strain>
    </source>
</reference>
<dbReference type="Pfam" id="PF04588">
    <property type="entry name" value="HIG_1_N"/>
    <property type="match status" value="1"/>
</dbReference>
<comment type="caution">
    <text evidence="9">The sequence shown here is derived from an EMBL/GenBank/DDBJ whole genome shotgun (WGS) entry which is preliminary data.</text>
</comment>
<proteinExistence type="predicted"/>
<dbReference type="GO" id="GO:0097250">
    <property type="term" value="P:mitochondrial respirasome assembly"/>
    <property type="evidence" value="ECO:0007669"/>
    <property type="project" value="TreeGrafter"/>
</dbReference>
<evidence type="ECO:0000256" key="1">
    <source>
        <dbReference type="ARBA" id="ARBA00004325"/>
    </source>
</evidence>
<organism evidence="9 10">
    <name type="scientific">Cutaneotrichosporon spelunceum</name>
    <dbReference type="NCBI Taxonomy" id="1672016"/>
    <lineage>
        <taxon>Eukaryota</taxon>
        <taxon>Fungi</taxon>
        <taxon>Dikarya</taxon>
        <taxon>Basidiomycota</taxon>
        <taxon>Agaricomycotina</taxon>
        <taxon>Tremellomycetes</taxon>
        <taxon>Trichosporonales</taxon>
        <taxon>Trichosporonaceae</taxon>
        <taxon>Cutaneotrichosporon</taxon>
    </lineage>
</organism>
<dbReference type="InterPro" id="IPR050355">
    <property type="entry name" value="RCF1"/>
</dbReference>
<dbReference type="InterPro" id="IPR007667">
    <property type="entry name" value="Hypoxia_induced_domain"/>
</dbReference>
<dbReference type="GO" id="GO:0031966">
    <property type="term" value="C:mitochondrial membrane"/>
    <property type="evidence" value="ECO:0007669"/>
    <property type="project" value="UniProtKB-SubCell"/>
</dbReference>
<keyword evidence="5 7" id="KW-0472">Membrane</keyword>
<evidence type="ECO:0000256" key="5">
    <source>
        <dbReference type="ARBA" id="ARBA00023136"/>
    </source>
</evidence>
<evidence type="ECO:0000313" key="9">
    <source>
        <dbReference type="EMBL" id="GMK58929.1"/>
    </source>
</evidence>
<name>A0AAD3YEE3_9TREE</name>
<keyword evidence="10" id="KW-1185">Reference proteome</keyword>
<reference evidence="9" key="2">
    <citation type="submission" date="2023-06" db="EMBL/GenBank/DDBJ databases">
        <authorList>
            <person name="Kobayashi Y."/>
            <person name="Kayamori A."/>
            <person name="Aoki K."/>
            <person name="Shiwa Y."/>
            <person name="Fujita N."/>
            <person name="Sugita T."/>
            <person name="Iwasaki W."/>
            <person name="Tanaka N."/>
            <person name="Takashima M."/>
        </authorList>
    </citation>
    <scope>NUCLEOTIDE SEQUENCE</scope>
    <source>
        <strain evidence="9">HIS016</strain>
    </source>
</reference>
<dbReference type="Proteomes" id="UP001222932">
    <property type="component" value="Unassembled WGS sequence"/>
</dbReference>
<evidence type="ECO:0000256" key="3">
    <source>
        <dbReference type="ARBA" id="ARBA00022989"/>
    </source>
</evidence>
<evidence type="ECO:0000256" key="7">
    <source>
        <dbReference type="SAM" id="Phobius"/>
    </source>
</evidence>
<keyword evidence="2 7" id="KW-0812">Transmembrane</keyword>
<feature type="domain" description="HIG1" evidence="8">
    <location>
        <begin position="1"/>
        <end position="93"/>
    </location>
</feature>
<evidence type="ECO:0000256" key="6">
    <source>
        <dbReference type="SAM" id="MobiDB-lite"/>
    </source>
</evidence>
<accession>A0AAD3YEE3</accession>
<dbReference type="PANTHER" id="PTHR12297">
    <property type="entry name" value="HYPOXIA-INDUCBILE GENE 1 HIG1 -RELATED"/>
    <property type="match status" value="1"/>
</dbReference>
<keyword evidence="3 7" id="KW-1133">Transmembrane helix</keyword>
<evidence type="ECO:0000256" key="2">
    <source>
        <dbReference type="ARBA" id="ARBA00022692"/>
    </source>
</evidence>
<feature type="transmembrane region" description="Helical" evidence="7">
    <location>
        <begin position="61"/>
        <end position="82"/>
    </location>
</feature>